<dbReference type="EMBL" id="KN833044">
    <property type="protein sequence ID" value="KIM75639.1"/>
    <property type="molecule type" value="Genomic_DNA"/>
</dbReference>
<feature type="region of interest" description="Disordered" evidence="1">
    <location>
        <begin position="200"/>
        <end position="249"/>
    </location>
</feature>
<accession>A0A0C3F6V1</accession>
<protein>
    <recommendedName>
        <fullName evidence="2">DUF7918 domain-containing protein</fullName>
    </recommendedName>
</protein>
<proteinExistence type="predicted"/>
<dbReference type="HOGENOM" id="CLU_927852_0_0_1"/>
<dbReference type="OrthoDB" id="3364132at2759"/>
<keyword evidence="4" id="KW-1185">Reference proteome</keyword>
<feature type="domain" description="DUF7918" evidence="2">
    <location>
        <begin position="24"/>
        <end position="128"/>
    </location>
</feature>
<feature type="compositionally biased region" description="Polar residues" evidence="1">
    <location>
        <begin position="209"/>
        <end position="218"/>
    </location>
</feature>
<dbReference type="Proteomes" id="UP000054166">
    <property type="component" value="Unassembled WGS sequence"/>
</dbReference>
<dbReference type="PANTHER" id="PTHR36223">
    <property type="entry name" value="BETA-LACTAMASE-TYPE TRANSPEPTIDASE FOLD DOMAIN CONTAINING PROTEIN"/>
    <property type="match status" value="1"/>
</dbReference>
<dbReference type="AlphaFoldDB" id="A0A0C3F6V1"/>
<dbReference type="PANTHER" id="PTHR36223:SF5">
    <property type="entry name" value="BETA-LACTAMASE-TYPE TRANSPEPTIDASE FOLD DOMAIN CONTAINING PROTEIN"/>
    <property type="match status" value="1"/>
</dbReference>
<dbReference type="InterPro" id="IPR057678">
    <property type="entry name" value="DUF7918"/>
</dbReference>
<gene>
    <name evidence="3" type="ORF">PILCRDRAFT_13420</name>
</gene>
<evidence type="ECO:0000313" key="3">
    <source>
        <dbReference type="EMBL" id="KIM75639.1"/>
    </source>
</evidence>
<reference evidence="4" key="2">
    <citation type="submission" date="2015-01" db="EMBL/GenBank/DDBJ databases">
        <title>Evolutionary Origins and Diversification of the Mycorrhizal Mutualists.</title>
        <authorList>
            <consortium name="DOE Joint Genome Institute"/>
            <consortium name="Mycorrhizal Genomics Consortium"/>
            <person name="Kohler A."/>
            <person name="Kuo A."/>
            <person name="Nagy L.G."/>
            <person name="Floudas D."/>
            <person name="Copeland A."/>
            <person name="Barry K.W."/>
            <person name="Cichocki N."/>
            <person name="Veneault-Fourrey C."/>
            <person name="LaButti K."/>
            <person name="Lindquist E.A."/>
            <person name="Lipzen A."/>
            <person name="Lundell T."/>
            <person name="Morin E."/>
            <person name="Murat C."/>
            <person name="Riley R."/>
            <person name="Ohm R."/>
            <person name="Sun H."/>
            <person name="Tunlid A."/>
            <person name="Henrissat B."/>
            <person name="Grigoriev I.V."/>
            <person name="Hibbett D.S."/>
            <person name="Martin F."/>
        </authorList>
    </citation>
    <scope>NUCLEOTIDE SEQUENCE [LARGE SCALE GENOMIC DNA]</scope>
    <source>
        <strain evidence="4">F 1598</strain>
    </source>
</reference>
<sequence length="300" mass="33322">MLQLTGELFIDVILTCADALTKDDDILLDTSAADTLGEISIQMWRTSQRKLPFTHSSNLHYMKLPGELQLHKRSKKLTSHHIEFGEEVSCPTGIRIKCIHLDEEPIVTFIFKYRPLDILKANGIVPSTFGQQNPAIPEPEVEDTTRQGVAEVQNVSAYRMEVSEVGRCFVKHGNPQGQQYNALGQNCPATAEPEVGAIKREEGSRNDIEGQSASANRVKTSEKRPATTEPDANYVKQEEGAGQSLDDDSVFPDRIKALEEELNNLKRMFQQSTANKAKQVKVEASSSKNVFQPGEVINLT</sequence>
<reference evidence="3 4" key="1">
    <citation type="submission" date="2014-04" db="EMBL/GenBank/DDBJ databases">
        <authorList>
            <consortium name="DOE Joint Genome Institute"/>
            <person name="Kuo A."/>
            <person name="Tarkka M."/>
            <person name="Buscot F."/>
            <person name="Kohler A."/>
            <person name="Nagy L.G."/>
            <person name="Floudas D."/>
            <person name="Copeland A."/>
            <person name="Barry K.W."/>
            <person name="Cichocki N."/>
            <person name="Veneault-Fourrey C."/>
            <person name="LaButti K."/>
            <person name="Lindquist E.A."/>
            <person name="Lipzen A."/>
            <person name="Lundell T."/>
            <person name="Morin E."/>
            <person name="Murat C."/>
            <person name="Sun H."/>
            <person name="Tunlid A."/>
            <person name="Henrissat B."/>
            <person name="Grigoriev I.V."/>
            <person name="Hibbett D.S."/>
            <person name="Martin F."/>
            <person name="Nordberg H.P."/>
            <person name="Cantor M.N."/>
            <person name="Hua S.X."/>
        </authorList>
    </citation>
    <scope>NUCLEOTIDE SEQUENCE [LARGE SCALE GENOMIC DNA]</scope>
    <source>
        <strain evidence="3 4">F 1598</strain>
    </source>
</reference>
<dbReference type="InParanoid" id="A0A0C3F6V1"/>
<organism evidence="3 4">
    <name type="scientific">Piloderma croceum (strain F 1598)</name>
    <dbReference type="NCBI Taxonomy" id="765440"/>
    <lineage>
        <taxon>Eukaryota</taxon>
        <taxon>Fungi</taxon>
        <taxon>Dikarya</taxon>
        <taxon>Basidiomycota</taxon>
        <taxon>Agaricomycotina</taxon>
        <taxon>Agaricomycetes</taxon>
        <taxon>Agaricomycetidae</taxon>
        <taxon>Atheliales</taxon>
        <taxon>Atheliaceae</taxon>
        <taxon>Piloderma</taxon>
    </lineage>
</organism>
<evidence type="ECO:0000256" key="1">
    <source>
        <dbReference type="SAM" id="MobiDB-lite"/>
    </source>
</evidence>
<evidence type="ECO:0000313" key="4">
    <source>
        <dbReference type="Proteomes" id="UP000054166"/>
    </source>
</evidence>
<evidence type="ECO:0000259" key="2">
    <source>
        <dbReference type="Pfam" id="PF25534"/>
    </source>
</evidence>
<dbReference type="Pfam" id="PF25534">
    <property type="entry name" value="DUF7918"/>
    <property type="match status" value="1"/>
</dbReference>
<name>A0A0C3F6V1_PILCF</name>